<keyword evidence="3" id="KW-1185">Reference proteome</keyword>
<feature type="transmembrane region" description="Helical" evidence="1">
    <location>
        <begin position="169"/>
        <end position="192"/>
    </location>
</feature>
<evidence type="ECO:0000256" key="1">
    <source>
        <dbReference type="SAM" id="Phobius"/>
    </source>
</evidence>
<dbReference type="InterPro" id="IPR056691">
    <property type="entry name" value="DUF7789"/>
</dbReference>
<evidence type="ECO:0000313" key="3">
    <source>
        <dbReference type="Proteomes" id="UP000694845"/>
    </source>
</evidence>
<evidence type="ECO:0000259" key="2">
    <source>
        <dbReference type="Pfam" id="PF25044"/>
    </source>
</evidence>
<keyword evidence="1" id="KW-1133">Transmembrane helix</keyword>
<dbReference type="PANTHER" id="PTHR39299:SF1">
    <property type="entry name" value="TRANSMEMBRANE PROTEIN"/>
    <property type="match status" value="1"/>
</dbReference>
<dbReference type="GeneID" id="110986583"/>
<keyword evidence="1" id="KW-0472">Membrane</keyword>
<feature type="transmembrane region" description="Helical" evidence="1">
    <location>
        <begin position="314"/>
        <end position="335"/>
    </location>
</feature>
<dbReference type="RefSeq" id="XP_022104248.1">
    <property type="nucleotide sequence ID" value="XM_022248556.1"/>
</dbReference>
<feature type="transmembrane region" description="Helical" evidence="1">
    <location>
        <begin position="69"/>
        <end position="87"/>
    </location>
</feature>
<feature type="domain" description="DUF7789" evidence="2">
    <location>
        <begin position="55"/>
        <end position="183"/>
    </location>
</feature>
<feature type="transmembrane region" description="Helical" evidence="1">
    <location>
        <begin position="129"/>
        <end position="149"/>
    </location>
</feature>
<accession>A0A8B7ZF11</accession>
<protein>
    <submittedName>
        <fullName evidence="4">Uncharacterized protein LOC110986583 isoform X1</fullName>
    </submittedName>
</protein>
<dbReference type="PANTHER" id="PTHR39299">
    <property type="entry name" value="TRANSMEMBRANE PROTEIN"/>
    <property type="match status" value="1"/>
</dbReference>
<feature type="transmembrane region" description="Helical" evidence="1">
    <location>
        <begin position="247"/>
        <end position="267"/>
    </location>
</feature>
<name>A0A8B7ZF11_ACAPL</name>
<feature type="transmembrane region" description="Helical" evidence="1">
    <location>
        <begin position="99"/>
        <end position="122"/>
    </location>
</feature>
<sequence>MASPQDYGSTAVMDTSLSIQACPTHSDTDSGHHEERISFSDLGIHQQPSSMETCCGQTRHFSTISCKEWIFLASSTLSILAAAGLTIERLATVPVNSPYFTFSVVVMINICFVLCYVINGVFTERSYEIFIFIVGTLILMIECILNFAVTINSPDMEKYERRVKLTRMIILLVMGLINIIFGAIMSATYWSSTDVVFRCAGALVDRQGVYSRMCFSASMLKIDLQLELSLVVLALKSGQDANPPETVILTLGISYVSIWTVCGVLAMTKDSKRMVYVVLGLSWCEPAYIVYRFVDIGIHWATFSISKVIPAASIVFGIFGLVVRVTLCGALVSVYRNFGKGMKGEAGRGITPLL</sequence>
<dbReference type="OMA" id="RERMFAP"/>
<feature type="domain" description="DUF7789" evidence="2">
    <location>
        <begin position="201"/>
        <end position="331"/>
    </location>
</feature>
<keyword evidence="1" id="KW-0812">Transmembrane</keyword>
<proteinExistence type="predicted"/>
<gene>
    <name evidence="4" type="primary">LOC110986583</name>
</gene>
<dbReference type="Pfam" id="PF25044">
    <property type="entry name" value="DUF7789"/>
    <property type="match status" value="2"/>
</dbReference>
<dbReference type="AlphaFoldDB" id="A0A8B7ZF11"/>
<dbReference type="Proteomes" id="UP000694845">
    <property type="component" value="Unplaced"/>
</dbReference>
<reference evidence="4" key="1">
    <citation type="submission" date="2025-08" db="UniProtKB">
        <authorList>
            <consortium name="RefSeq"/>
        </authorList>
    </citation>
    <scope>IDENTIFICATION</scope>
</reference>
<evidence type="ECO:0000313" key="4">
    <source>
        <dbReference type="RefSeq" id="XP_022104248.1"/>
    </source>
</evidence>
<feature type="transmembrane region" description="Helical" evidence="1">
    <location>
        <begin position="274"/>
        <end position="294"/>
    </location>
</feature>
<dbReference type="OrthoDB" id="2448307at2759"/>
<organism evidence="3 4">
    <name type="scientific">Acanthaster planci</name>
    <name type="common">Crown-of-thorns starfish</name>
    <dbReference type="NCBI Taxonomy" id="133434"/>
    <lineage>
        <taxon>Eukaryota</taxon>
        <taxon>Metazoa</taxon>
        <taxon>Echinodermata</taxon>
        <taxon>Eleutherozoa</taxon>
        <taxon>Asterozoa</taxon>
        <taxon>Asteroidea</taxon>
        <taxon>Valvatacea</taxon>
        <taxon>Valvatida</taxon>
        <taxon>Acanthasteridae</taxon>
        <taxon>Acanthaster</taxon>
    </lineage>
</organism>
<dbReference type="KEGG" id="aplc:110986583"/>